<feature type="transmembrane region" description="Helical" evidence="8">
    <location>
        <begin position="251"/>
        <end position="271"/>
    </location>
</feature>
<dbReference type="GO" id="GO:0042910">
    <property type="term" value="F:xenobiotic transmembrane transporter activity"/>
    <property type="evidence" value="ECO:0007669"/>
    <property type="project" value="InterPro"/>
</dbReference>
<dbReference type="FunFam" id="1.20.1720.10:FF:000005">
    <property type="entry name" value="Bcr/CflA family efflux transporter"/>
    <property type="match status" value="1"/>
</dbReference>
<dbReference type="GO" id="GO:0005886">
    <property type="term" value="C:plasma membrane"/>
    <property type="evidence" value="ECO:0007669"/>
    <property type="project" value="UniProtKB-SubCell"/>
</dbReference>
<dbReference type="PATRIC" id="fig|1379870.5.peg.1519"/>
<dbReference type="OrthoDB" id="9800416at2"/>
<feature type="transmembrane region" description="Helical" evidence="8">
    <location>
        <begin position="213"/>
        <end position="231"/>
    </location>
</feature>
<dbReference type="InterPro" id="IPR011701">
    <property type="entry name" value="MFS"/>
</dbReference>
<organism evidence="10 11">
    <name type="scientific">Spirosoma radiotolerans</name>
    <dbReference type="NCBI Taxonomy" id="1379870"/>
    <lineage>
        <taxon>Bacteria</taxon>
        <taxon>Pseudomonadati</taxon>
        <taxon>Bacteroidota</taxon>
        <taxon>Cytophagia</taxon>
        <taxon>Cytophagales</taxon>
        <taxon>Cytophagaceae</taxon>
        <taxon>Spirosoma</taxon>
    </lineage>
</organism>
<dbReference type="PANTHER" id="PTHR23502:SF132">
    <property type="entry name" value="POLYAMINE TRANSPORTER 2-RELATED"/>
    <property type="match status" value="1"/>
</dbReference>
<feature type="transmembrane region" description="Helical" evidence="8">
    <location>
        <begin position="368"/>
        <end position="388"/>
    </location>
</feature>
<dbReference type="KEGG" id="srd:SD10_06985"/>
<keyword evidence="6 8" id="KW-1133">Transmembrane helix</keyword>
<evidence type="ECO:0000256" key="3">
    <source>
        <dbReference type="ARBA" id="ARBA00022448"/>
    </source>
</evidence>
<evidence type="ECO:0000256" key="1">
    <source>
        <dbReference type="ARBA" id="ARBA00004651"/>
    </source>
</evidence>
<dbReference type="PANTHER" id="PTHR23502">
    <property type="entry name" value="MAJOR FACILITATOR SUPERFAMILY"/>
    <property type="match status" value="1"/>
</dbReference>
<feature type="transmembrane region" description="Helical" evidence="8">
    <location>
        <begin position="100"/>
        <end position="121"/>
    </location>
</feature>
<dbReference type="Pfam" id="PF07690">
    <property type="entry name" value="MFS_1"/>
    <property type="match status" value="1"/>
</dbReference>
<dbReference type="GO" id="GO:0015385">
    <property type="term" value="F:sodium:proton antiporter activity"/>
    <property type="evidence" value="ECO:0007669"/>
    <property type="project" value="TreeGrafter"/>
</dbReference>
<name>A0A0E3V6N4_9BACT</name>
<feature type="transmembrane region" description="Helical" evidence="8">
    <location>
        <begin position="133"/>
        <end position="155"/>
    </location>
</feature>
<evidence type="ECO:0000259" key="9">
    <source>
        <dbReference type="PROSITE" id="PS50850"/>
    </source>
</evidence>
<evidence type="ECO:0000256" key="2">
    <source>
        <dbReference type="ARBA" id="ARBA00006236"/>
    </source>
</evidence>
<comment type="similarity">
    <text evidence="2">Belongs to the major facilitator superfamily. Bcr/CmlA family.</text>
</comment>
<dbReference type="GO" id="GO:1990961">
    <property type="term" value="P:xenobiotic detoxification by transmembrane export across the plasma membrane"/>
    <property type="evidence" value="ECO:0007669"/>
    <property type="project" value="InterPro"/>
</dbReference>
<gene>
    <name evidence="10" type="ORF">SD10_06985</name>
</gene>
<accession>A0A0E3V6N4</accession>
<evidence type="ECO:0000256" key="4">
    <source>
        <dbReference type="ARBA" id="ARBA00022475"/>
    </source>
</evidence>
<comment type="subcellular location">
    <subcellularLocation>
        <location evidence="1">Cell membrane</location>
        <topology evidence="1">Multi-pass membrane protein</topology>
    </subcellularLocation>
</comment>
<reference evidence="10 11" key="1">
    <citation type="journal article" date="2014" name="Curr. Microbiol.">
        <title>Spirosoma radiotolerans sp. nov., a gamma-radiation-resistant bacterium isolated from gamma ray-irradiated soil.</title>
        <authorList>
            <person name="Lee J.J."/>
            <person name="Srinivasan S."/>
            <person name="Lim S."/>
            <person name="Joe M."/>
            <person name="Im S."/>
            <person name="Bae S.I."/>
            <person name="Park K.R."/>
            <person name="Han J.H."/>
            <person name="Park S.H."/>
            <person name="Joo B.M."/>
            <person name="Park S.J."/>
            <person name="Kim M.K."/>
        </authorList>
    </citation>
    <scope>NUCLEOTIDE SEQUENCE [LARGE SCALE GENOMIC DNA]</scope>
    <source>
        <strain evidence="10 11">DG5A</strain>
    </source>
</reference>
<feature type="transmembrane region" description="Helical" evidence="8">
    <location>
        <begin position="45"/>
        <end position="64"/>
    </location>
</feature>
<dbReference type="AlphaFoldDB" id="A0A0E3V6N4"/>
<feature type="transmembrane region" description="Helical" evidence="8">
    <location>
        <begin position="283"/>
        <end position="302"/>
    </location>
</feature>
<dbReference type="EMBL" id="CP010429">
    <property type="protein sequence ID" value="AKD54691.1"/>
    <property type="molecule type" value="Genomic_DNA"/>
</dbReference>
<evidence type="ECO:0000256" key="6">
    <source>
        <dbReference type="ARBA" id="ARBA00022989"/>
    </source>
</evidence>
<dbReference type="InterPro" id="IPR004812">
    <property type="entry name" value="Efflux_drug-R_Bcr/CmlA"/>
</dbReference>
<keyword evidence="7 8" id="KW-0472">Membrane</keyword>
<dbReference type="Gene3D" id="1.20.1720.10">
    <property type="entry name" value="Multidrug resistance protein D"/>
    <property type="match status" value="1"/>
</dbReference>
<dbReference type="PROSITE" id="PS50850">
    <property type="entry name" value="MFS"/>
    <property type="match status" value="1"/>
</dbReference>
<evidence type="ECO:0000313" key="11">
    <source>
        <dbReference type="Proteomes" id="UP000033054"/>
    </source>
</evidence>
<keyword evidence="5 8" id="KW-0812">Transmembrane</keyword>
<dbReference type="NCBIfam" id="TIGR00710">
    <property type="entry name" value="efflux_Bcr_CflA"/>
    <property type="match status" value="1"/>
</dbReference>
<dbReference type="RefSeq" id="WP_046376294.1">
    <property type="nucleotide sequence ID" value="NZ_CP010429.1"/>
</dbReference>
<evidence type="ECO:0000313" key="10">
    <source>
        <dbReference type="EMBL" id="AKD54691.1"/>
    </source>
</evidence>
<evidence type="ECO:0000256" key="7">
    <source>
        <dbReference type="ARBA" id="ARBA00023136"/>
    </source>
</evidence>
<dbReference type="SUPFAM" id="SSF103473">
    <property type="entry name" value="MFS general substrate transporter"/>
    <property type="match status" value="1"/>
</dbReference>
<keyword evidence="4" id="KW-1003">Cell membrane</keyword>
<dbReference type="STRING" id="1379870.SD10_06985"/>
<feature type="transmembrane region" description="Helical" evidence="8">
    <location>
        <begin position="161"/>
        <end position="183"/>
    </location>
</feature>
<proteinExistence type="inferred from homology"/>
<evidence type="ECO:0000256" key="5">
    <source>
        <dbReference type="ARBA" id="ARBA00022692"/>
    </source>
</evidence>
<dbReference type="InterPro" id="IPR036259">
    <property type="entry name" value="MFS_trans_sf"/>
</dbReference>
<keyword evidence="3" id="KW-0813">Transport</keyword>
<evidence type="ECO:0000256" key="8">
    <source>
        <dbReference type="SAM" id="Phobius"/>
    </source>
</evidence>
<protein>
    <submittedName>
        <fullName evidence="10">Multidrug transporter</fullName>
    </submittedName>
</protein>
<feature type="transmembrane region" description="Helical" evidence="8">
    <location>
        <begin position="76"/>
        <end position="94"/>
    </location>
</feature>
<dbReference type="HOGENOM" id="CLU_001265_47_1_10"/>
<feature type="domain" description="Major facilitator superfamily (MFS) profile" evidence="9">
    <location>
        <begin position="9"/>
        <end position="394"/>
    </location>
</feature>
<keyword evidence="11" id="KW-1185">Reference proteome</keyword>
<dbReference type="Proteomes" id="UP000033054">
    <property type="component" value="Chromosome"/>
</dbReference>
<dbReference type="CDD" id="cd17320">
    <property type="entry name" value="MFS_MdfA_MDR_like"/>
    <property type="match status" value="1"/>
</dbReference>
<dbReference type="InterPro" id="IPR020846">
    <property type="entry name" value="MFS_dom"/>
</dbReference>
<sequence>MTRRQHFVIILILGTLSTVSPFSIDMYLPGFPAIASDLHTSISQVQLSLTAYLIGISVGQLLYGPLLDRFGRKLPLYVGLSLYIAASVGCALSTSINTLIAMRLLQALGGCVGLVAAQALVRDLFPVSQIAQVFSLLTLVIAVSPMIAPTVGGYATIAFGWHSIFIILAAITTLILIGVYFVLPNGRLPDPALSLHPKAVMGSFFTVLKQPQFLTYALVGGIATAAPFAYLAGSSDVFMNIYHVSAQEYGWIFAFLAIALIAPTQLNQFLLKRFTNEQIILTTLIYQSVVGLLLVVGTWAGWYGQYGLIGMLFLFLGGQGLTNPNASALSLAPFTRHAGSAAALMGSFRMGFGSIISASVSFLHNNTAIPMVGIMTTCVLMGLVILLVSERVIRYRSKQSSMDEQLAEAML</sequence>